<feature type="domain" description="HTH tetR-type" evidence="5">
    <location>
        <begin position="12"/>
        <end position="72"/>
    </location>
</feature>
<keyword evidence="2 4" id="KW-0238">DNA-binding</keyword>
<keyword evidence="1" id="KW-0805">Transcription regulation</keyword>
<sequence>MTVTQPDLDHRGGSRSVIIAAAARLLRTGGAQAVTTRAVAEAAGVPAPTIFRQFGDKAGLLDAVAEQAMADYVADTAVLAATEDGDPLADLRAAWDHHVDFGLANPDLFALLNVPTRRPRSAATDMGIDVLTARVTRLASAGLLRVPVARAVELIHAAGTGVVLALAGQVVAERDPGLAEASFDGVLGAILASRPVAAAGDLTALAVTFSAAVPDLPALSGAERSLLREWLDRVVAAGGRHPGTSDGR</sequence>
<evidence type="ECO:0000256" key="3">
    <source>
        <dbReference type="ARBA" id="ARBA00023163"/>
    </source>
</evidence>
<evidence type="ECO:0000259" key="5">
    <source>
        <dbReference type="PROSITE" id="PS50977"/>
    </source>
</evidence>
<dbReference type="InterPro" id="IPR001647">
    <property type="entry name" value="HTH_TetR"/>
</dbReference>
<name>A0ABP7CVT4_9ACTN</name>
<dbReference type="SUPFAM" id="SSF46689">
    <property type="entry name" value="Homeodomain-like"/>
    <property type="match status" value="1"/>
</dbReference>
<dbReference type="EMBL" id="BAAAYX010000003">
    <property type="protein sequence ID" value="GAA3697221.1"/>
    <property type="molecule type" value="Genomic_DNA"/>
</dbReference>
<keyword evidence="3" id="KW-0804">Transcription</keyword>
<dbReference type="RefSeq" id="WP_344811344.1">
    <property type="nucleotide sequence ID" value="NZ_BAAAYX010000003.1"/>
</dbReference>
<dbReference type="InterPro" id="IPR009057">
    <property type="entry name" value="Homeodomain-like_sf"/>
</dbReference>
<dbReference type="PROSITE" id="PS50977">
    <property type="entry name" value="HTH_TETR_2"/>
    <property type="match status" value="1"/>
</dbReference>
<dbReference type="Gene3D" id="1.10.357.10">
    <property type="entry name" value="Tetracycline Repressor, domain 2"/>
    <property type="match status" value="1"/>
</dbReference>
<evidence type="ECO:0000313" key="6">
    <source>
        <dbReference type="EMBL" id="GAA3697221.1"/>
    </source>
</evidence>
<evidence type="ECO:0000256" key="1">
    <source>
        <dbReference type="ARBA" id="ARBA00023015"/>
    </source>
</evidence>
<dbReference type="PANTHER" id="PTHR30055">
    <property type="entry name" value="HTH-TYPE TRANSCRIPTIONAL REGULATOR RUTR"/>
    <property type="match status" value="1"/>
</dbReference>
<dbReference type="Proteomes" id="UP001500051">
    <property type="component" value="Unassembled WGS sequence"/>
</dbReference>
<dbReference type="PRINTS" id="PR00455">
    <property type="entry name" value="HTHTETR"/>
</dbReference>
<gene>
    <name evidence="6" type="ORF">GCM10022204_11470</name>
</gene>
<evidence type="ECO:0000256" key="2">
    <source>
        <dbReference type="ARBA" id="ARBA00023125"/>
    </source>
</evidence>
<keyword evidence="7" id="KW-1185">Reference proteome</keyword>
<evidence type="ECO:0000313" key="7">
    <source>
        <dbReference type="Proteomes" id="UP001500051"/>
    </source>
</evidence>
<reference evidence="7" key="1">
    <citation type="journal article" date="2019" name="Int. J. Syst. Evol. Microbiol.">
        <title>The Global Catalogue of Microorganisms (GCM) 10K type strain sequencing project: providing services to taxonomists for standard genome sequencing and annotation.</title>
        <authorList>
            <consortium name="The Broad Institute Genomics Platform"/>
            <consortium name="The Broad Institute Genome Sequencing Center for Infectious Disease"/>
            <person name="Wu L."/>
            <person name="Ma J."/>
        </authorList>
    </citation>
    <scope>NUCLEOTIDE SEQUENCE [LARGE SCALE GENOMIC DNA]</scope>
    <source>
        <strain evidence="7">JCM 16548</strain>
    </source>
</reference>
<organism evidence="6 7">
    <name type="scientific">Microlunatus aurantiacus</name>
    <dbReference type="NCBI Taxonomy" id="446786"/>
    <lineage>
        <taxon>Bacteria</taxon>
        <taxon>Bacillati</taxon>
        <taxon>Actinomycetota</taxon>
        <taxon>Actinomycetes</taxon>
        <taxon>Propionibacteriales</taxon>
        <taxon>Propionibacteriaceae</taxon>
        <taxon>Microlunatus</taxon>
    </lineage>
</organism>
<accession>A0ABP7CVT4</accession>
<dbReference type="PANTHER" id="PTHR30055:SF234">
    <property type="entry name" value="HTH-TYPE TRANSCRIPTIONAL REGULATOR BETI"/>
    <property type="match status" value="1"/>
</dbReference>
<evidence type="ECO:0000256" key="4">
    <source>
        <dbReference type="PROSITE-ProRule" id="PRU00335"/>
    </source>
</evidence>
<dbReference type="InterPro" id="IPR050109">
    <property type="entry name" value="HTH-type_TetR-like_transc_reg"/>
</dbReference>
<protein>
    <submittedName>
        <fullName evidence="6">TetR/AcrR family transcriptional regulator</fullName>
    </submittedName>
</protein>
<dbReference type="Pfam" id="PF00440">
    <property type="entry name" value="TetR_N"/>
    <property type="match status" value="1"/>
</dbReference>
<feature type="DNA-binding region" description="H-T-H motif" evidence="4">
    <location>
        <begin position="35"/>
        <end position="54"/>
    </location>
</feature>
<proteinExistence type="predicted"/>
<comment type="caution">
    <text evidence="6">The sequence shown here is derived from an EMBL/GenBank/DDBJ whole genome shotgun (WGS) entry which is preliminary data.</text>
</comment>